<dbReference type="PANTHER" id="PTHR36834">
    <property type="entry name" value="MEMBRANE PROTEIN-RELATED"/>
    <property type="match status" value="1"/>
</dbReference>
<proteinExistence type="predicted"/>
<accession>A0A9J6R9I4</accession>
<evidence type="ECO:0000259" key="2">
    <source>
        <dbReference type="Pfam" id="PF04892"/>
    </source>
</evidence>
<feature type="transmembrane region" description="Helical" evidence="1">
    <location>
        <begin position="84"/>
        <end position="102"/>
    </location>
</feature>
<dbReference type="RefSeq" id="WP_268778697.1">
    <property type="nucleotide sequence ID" value="NZ_JAPRAT010000002.1"/>
</dbReference>
<name>A0A9J6R9I4_9BACI</name>
<keyword evidence="1" id="KW-1133">Transmembrane helix</keyword>
<organism evidence="3 4">
    <name type="scientific">Natronobacillus azotifigens</name>
    <dbReference type="NCBI Taxonomy" id="472978"/>
    <lineage>
        <taxon>Bacteria</taxon>
        <taxon>Bacillati</taxon>
        <taxon>Bacillota</taxon>
        <taxon>Bacilli</taxon>
        <taxon>Bacillales</taxon>
        <taxon>Bacillaceae</taxon>
        <taxon>Natronobacillus</taxon>
    </lineage>
</organism>
<evidence type="ECO:0000313" key="3">
    <source>
        <dbReference type="EMBL" id="MCZ0701929.1"/>
    </source>
</evidence>
<feature type="transmembrane region" description="Helical" evidence="1">
    <location>
        <begin position="138"/>
        <end position="158"/>
    </location>
</feature>
<dbReference type="Proteomes" id="UP001084197">
    <property type="component" value="Unassembled WGS sequence"/>
</dbReference>
<feature type="transmembrane region" description="Helical" evidence="1">
    <location>
        <begin position="41"/>
        <end position="63"/>
    </location>
</feature>
<feature type="transmembrane region" description="Helical" evidence="1">
    <location>
        <begin position="108"/>
        <end position="129"/>
    </location>
</feature>
<dbReference type="EMBL" id="JAPRAT010000002">
    <property type="protein sequence ID" value="MCZ0701929.1"/>
    <property type="molecule type" value="Genomic_DNA"/>
</dbReference>
<dbReference type="InterPro" id="IPR006976">
    <property type="entry name" value="VanZ-like"/>
</dbReference>
<keyword evidence="4" id="KW-1185">Reference proteome</keyword>
<comment type="caution">
    <text evidence="3">The sequence shown here is derived from an EMBL/GenBank/DDBJ whole genome shotgun (WGS) entry which is preliminary data.</text>
</comment>
<dbReference type="InterPro" id="IPR053150">
    <property type="entry name" value="Teicoplanin_resist-assoc"/>
</dbReference>
<dbReference type="Pfam" id="PF04892">
    <property type="entry name" value="VanZ"/>
    <property type="match status" value="1"/>
</dbReference>
<reference evidence="3" key="1">
    <citation type="submission" date="2022-11" db="EMBL/GenBank/DDBJ databases">
        <title>WGS of Natronobacillus azotifigens 24KS-1, an anaerobic diazotrophic haloalkaliphile from soda-rich habitats.</title>
        <authorList>
            <person name="Sorokin D.Y."/>
            <person name="Merkel A.Y."/>
        </authorList>
    </citation>
    <scope>NUCLEOTIDE SEQUENCE</scope>
    <source>
        <strain evidence="3">24KS-1</strain>
    </source>
</reference>
<keyword evidence="1" id="KW-0472">Membrane</keyword>
<protein>
    <submittedName>
        <fullName evidence="3">VanZ family protein</fullName>
    </submittedName>
</protein>
<feature type="transmembrane region" description="Helical" evidence="1">
    <location>
        <begin position="9"/>
        <end position="29"/>
    </location>
</feature>
<dbReference type="AlphaFoldDB" id="A0A9J6R9I4"/>
<feature type="domain" description="VanZ-like" evidence="2">
    <location>
        <begin position="14"/>
        <end position="154"/>
    </location>
</feature>
<sequence length="165" mass="19118">MKVSWHREIVMSIFVAYIIGLLSQTILPMWQFGIDSLTGEIYFFVTFENSLASINLIPFNTLYEYFFSFNETVSSWESVSMLNIAANLLLFLPFGFLLPVLWEEMRSVKRLLIVGVVFVLAIEFIQYFIGRSADIDDVILNSISIVFGYLIFKCYHVLTNKDHNN</sequence>
<gene>
    <name evidence="3" type="ORF">OWO01_01720</name>
</gene>
<dbReference type="PANTHER" id="PTHR36834:SF1">
    <property type="entry name" value="INTEGRAL MEMBRANE PROTEIN"/>
    <property type="match status" value="1"/>
</dbReference>
<evidence type="ECO:0000313" key="4">
    <source>
        <dbReference type="Proteomes" id="UP001084197"/>
    </source>
</evidence>
<keyword evidence="1" id="KW-0812">Transmembrane</keyword>
<evidence type="ECO:0000256" key="1">
    <source>
        <dbReference type="SAM" id="Phobius"/>
    </source>
</evidence>